<keyword evidence="1" id="KW-0472">Membrane</keyword>
<feature type="transmembrane region" description="Helical" evidence="1">
    <location>
        <begin position="70"/>
        <end position="87"/>
    </location>
</feature>
<feature type="transmembrane region" description="Helical" evidence="1">
    <location>
        <begin position="7"/>
        <end position="25"/>
    </location>
</feature>
<dbReference type="EMBL" id="WAEL01000007">
    <property type="protein sequence ID" value="NID12380.1"/>
    <property type="molecule type" value="Genomic_DNA"/>
</dbReference>
<dbReference type="Proteomes" id="UP000606008">
    <property type="component" value="Unassembled WGS sequence"/>
</dbReference>
<feature type="transmembrane region" description="Helical" evidence="1">
    <location>
        <begin position="45"/>
        <end position="63"/>
    </location>
</feature>
<accession>A0ABX0QIY5</accession>
<evidence type="ECO:0008006" key="4">
    <source>
        <dbReference type="Google" id="ProtNLM"/>
    </source>
</evidence>
<feature type="transmembrane region" description="Helical" evidence="1">
    <location>
        <begin position="102"/>
        <end position="125"/>
    </location>
</feature>
<dbReference type="RefSeq" id="WP_085413949.1">
    <property type="nucleotide sequence ID" value="NZ_WAEL01000007.1"/>
</dbReference>
<proteinExistence type="predicted"/>
<evidence type="ECO:0000313" key="3">
    <source>
        <dbReference type="Proteomes" id="UP000606008"/>
    </source>
</evidence>
<reference evidence="2" key="1">
    <citation type="submission" date="2024-05" db="EMBL/GenBank/DDBJ databases">
        <authorList>
            <person name="Jung D.-H."/>
        </authorList>
    </citation>
    <scope>NUCLEOTIDE SEQUENCE</scope>
    <source>
        <strain evidence="2">JA-25</strain>
    </source>
</reference>
<name>A0ABX0QIY5_9BACT</name>
<comment type="caution">
    <text evidence="2">The sequence shown here is derived from an EMBL/GenBank/DDBJ whole genome shotgun (WGS) entry which is preliminary data.</text>
</comment>
<keyword evidence="1" id="KW-1133">Transmembrane helix</keyword>
<organism evidence="2 3">
    <name type="scientific">Fibrivirga algicola</name>
    <dbReference type="NCBI Taxonomy" id="2950420"/>
    <lineage>
        <taxon>Bacteria</taxon>
        <taxon>Pseudomonadati</taxon>
        <taxon>Bacteroidota</taxon>
        <taxon>Cytophagia</taxon>
        <taxon>Cytophagales</taxon>
        <taxon>Spirosomataceae</taxon>
        <taxon>Fibrivirga</taxon>
    </lineage>
</organism>
<keyword evidence="1" id="KW-0812">Transmembrane</keyword>
<keyword evidence="3" id="KW-1185">Reference proteome</keyword>
<gene>
    <name evidence="2" type="ORF">F7231_19570</name>
</gene>
<evidence type="ECO:0000256" key="1">
    <source>
        <dbReference type="SAM" id="Phobius"/>
    </source>
</evidence>
<evidence type="ECO:0000313" key="2">
    <source>
        <dbReference type="EMBL" id="NID12380.1"/>
    </source>
</evidence>
<protein>
    <recommendedName>
        <fullName evidence="4">DUF2569 family protein</fullName>
    </recommendedName>
</protein>
<sequence>MQLLPRWLTALIGPELLWLLVYWLVCLLANANHPPQPLFDDLIEGLSVLLPAVTVVLFALWYVPIVEKRWLLWRVWIAGLIGAHFSLETGLSAVSDQGPHVGAAYIAGMVLVSFALVVGSLFVLIRFRFRR</sequence>